<accession>A0A3N4HWQ9</accession>
<reference evidence="1 2" key="1">
    <citation type="journal article" date="2018" name="Nat. Ecol. Evol.">
        <title>Pezizomycetes genomes reveal the molecular basis of ectomycorrhizal truffle lifestyle.</title>
        <authorList>
            <person name="Murat C."/>
            <person name="Payen T."/>
            <person name="Noel B."/>
            <person name="Kuo A."/>
            <person name="Morin E."/>
            <person name="Chen J."/>
            <person name="Kohler A."/>
            <person name="Krizsan K."/>
            <person name="Balestrini R."/>
            <person name="Da Silva C."/>
            <person name="Montanini B."/>
            <person name="Hainaut M."/>
            <person name="Levati E."/>
            <person name="Barry K.W."/>
            <person name="Belfiori B."/>
            <person name="Cichocki N."/>
            <person name="Clum A."/>
            <person name="Dockter R.B."/>
            <person name="Fauchery L."/>
            <person name="Guy J."/>
            <person name="Iotti M."/>
            <person name="Le Tacon F."/>
            <person name="Lindquist E.A."/>
            <person name="Lipzen A."/>
            <person name="Malagnac F."/>
            <person name="Mello A."/>
            <person name="Molinier V."/>
            <person name="Miyauchi S."/>
            <person name="Poulain J."/>
            <person name="Riccioni C."/>
            <person name="Rubini A."/>
            <person name="Sitrit Y."/>
            <person name="Splivallo R."/>
            <person name="Traeger S."/>
            <person name="Wang M."/>
            <person name="Zifcakova L."/>
            <person name="Wipf D."/>
            <person name="Zambonelli A."/>
            <person name="Paolocci F."/>
            <person name="Nowrousian M."/>
            <person name="Ottonello S."/>
            <person name="Baldrian P."/>
            <person name="Spatafora J.W."/>
            <person name="Henrissat B."/>
            <person name="Nagy L.G."/>
            <person name="Aury J.M."/>
            <person name="Wincker P."/>
            <person name="Grigoriev I.V."/>
            <person name="Bonfante P."/>
            <person name="Martin F.M."/>
        </authorList>
    </citation>
    <scope>NUCLEOTIDE SEQUENCE [LARGE SCALE GENOMIC DNA]</scope>
    <source>
        <strain evidence="1 2">RN42</strain>
    </source>
</reference>
<name>A0A3N4HWQ9_ASCIM</name>
<dbReference type="AlphaFoldDB" id="A0A3N4HWQ9"/>
<dbReference type="Proteomes" id="UP000275078">
    <property type="component" value="Unassembled WGS sequence"/>
</dbReference>
<dbReference type="EMBL" id="ML119716">
    <property type="protein sequence ID" value="RPA78099.1"/>
    <property type="molecule type" value="Genomic_DNA"/>
</dbReference>
<evidence type="ECO:0000313" key="2">
    <source>
        <dbReference type="Proteomes" id="UP000275078"/>
    </source>
</evidence>
<proteinExistence type="predicted"/>
<dbReference type="STRING" id="1160509.A0A3N4HWQ9"/>
<gene>
    <name evidence="1" type="ORF">BJ508DRAFT_370434</name>
</gene>
<keyword evidence="2" id="KW-1185">Reference proteome</keyword>
<organism evidence="1 2">
    <name type="scientific">Ascobolus immersus RN42</name>
    <dbReference type="NCBI Taxonomy" id="1160509"/>
    <lineage>
        <taxon>Eukaryota</taxon>
        <taxon>Fungi</taxon>
        <taxon>Dikarya</taxon>
        <taxon>Ascomycota</taxon>
        <taxon>Pezizomycotina</taxon>
        <taxon>Pezizomycetes</taxon>
        <taxon>Pezizales</taxon>
        <taxon>Ascobolaceae</taxon>
        <taxon>Ascobolus</taxon>
    </lineage>
</organism>
<sequence>MALCISPPTSIHTAYSPTTYSAIPILSTACANFKTNNAASHIYSTFRTLFTSHSMDRTFGLILLHRHFDLADDEMLVEYNGTSVPWKKAGIFEAKLQEQAWIVGKDGNVTPYEFVYAPREVVQVDWEDRKVVGFVKAFADCLERLGLEGVLGLCAYPGDDFQGRVEVTKGRANISLHPKDAMNEAGTYSADAAWFFAPPIIMFKCICKTDDAGNHTQHCDVT</sequence>
<protein>
    <submittedName>
        <fullName evidence="1">Uncharacterized protein</fullName>
    </submittedName>
</protein>
<evidence type="ECO:0000313" key="1">
    <source>
        <dbReference type="EMBL" id="RPA78099.1"/>
    </source>
</evidence>
<dbReference type="OrthoDB" id="2322999at2759"/>